<dbReference type="InterPro" id="IPR012337">
    <property type="entry name" value="RNaseH-like_sf"/>
</dbReference>
<protein>
    <recommendedName>
        <fullName evidence="1">Integrase catalytic domain-containing protein</fullName>
    </recommendedName>
</protein>
<dbReference type="GO" id="GO:0003676">
    <property type="term" value="F:nucleic acid binding"/>
    <property type="evidence" value="ECO:0007669"/>
    <property type="project" value="InterPro"/>
</dbReference>
<dbReference type="AlphaFoldDB" id="A0A0U4C834"/>
<feature type="domain" description="Integrase catalytic" evidence="1">
    <location>
        <begin position="14"/>
        <end position="104"/>
    </location>
</feature>
<dbReference type="InterPro" id="IPR050900">
    <property type="entry name" value="Transposase_IS3/IS150/IS904"/>
</dbReference>
<evidence type="ECO:0000313" key="2">
    <source>
        <dbReference type="EMBL" id="ALW84329.1"/>
    </source>
</evidence>
<dbReference type="Gene3D" id="3.30.420.10">
    <property type="entry name" value="Ribonuclease H-like superfamily/Ribonuclease H"/>
    <property type="match status" value="1"/>
</dbReference>
<dbReference type="Proteomes" id="UP000059542">
    <property type="component" value="Chromosome"/>
</dbReference>
<dbReference type="Pfam" id="PF00665">
    <property type="entry name" value="rve"/>
    <property type="match status" value="1"/>
</dbReference>
<gene>
    <name evidence="2" type="ORF">AUC43_04025</name>
</gene>
<proteinExistence type="predicted"/>
<evidence type="ECO:0000259" key="1">
    <source>
        <dbReference type="Pfam" id="PF00665"/>
    </source>
</evidence>
<dbReference type="InterPro" id="IPR001584">
    <property type="entry name" value="Integrase_cat-core"/>
</dbReference>
<dbReference type="GO" id="GO:0015074">
    <property type="term" value="P:DNA integration"/>
    <property type="evidence" value="ECO:0007669"/>
    <property type="project" value="InterPro"/>
</dbReference>
<dbReference type="STRING" id="1411621.AUC43_04025"/>
<dbReference type="PANTHER" id="PTHR46889:SF4">
    <property type="entry name" value="TRANSPOSASE INSO FOR INSERTION SEQUENCE ELEMENT IS911B-RELATED"/>
    <property type="match status" value="1"/>
</dbReference>
<organism evidence="2 3">
    <name type="scientific">Hymenobacter sedentarius</name>
    <dbReference type="NCBI Taxonomy" id="1411621"/>
    <lineage>
        <taxon>Bacteria</taxon>
        <taxon>Pseudomonadati</taxon>
        <taxon>Bacteroidota</taxon>
        <taxon>Cytophagia</taxon>
        <taxon>Cytophagales</taxon>
        <taxon>Hymenobacteraceae</taxon>
        <taxon>Hymenobacter</taxon>
    </lineage>
</organism>
<reference evidence="2 3" key="1">
    <citation type="submission" date="2015-12" db="EMBL/GenBank/DDBJ databases">
        <authorList>
            <person name="Shamseldin A."/>
            <person name="Moawad H."/>
            <person name="Abd El-Rahim W.M."/>
            <person name="Sadowsky M.J."/>
        </authorList>
    </citation>
    <scope>NUCLEOTIDE SEQUENCE [LARGE SCALE GENOMIC DNA]</scope>
    <source>
        <strain evidence="2 3">DG5B</strain>
    </source>
</reference>
<accession>A0A0U4C834</accession>
<evidence type="ECO:0000313" key="3">
    <source>
        <dbReference type="Proteomes" id="UP000059542"/>
    </source>
</evidence>
<keyword evidence="3" id="KW-1185">Reference proteome</keyword>
<name>A0A0U4C834_9BACT</name>
<dbReference type="KEGG" id="hyg:AUC43_04025"/>
<dbReference type="RefSeq" id="WP_068190202.1">
    <property type="nucleotide sequence ID" value="NZ_CP013909.1"/>
</dbReference>
<dbReference type="EMBL" id="CP013909">
    <property type="protein sequence ID" value="ALW84329.1"/>
    <property type="molecule type" value="Genomic_DNA"/>
</dbReference>
<sequence length="168" mass="19027">MRRRGRQPLQPTADTPHLPLAHGFQDYLCAFRDLASKHVVGWPVAAAMPEELVTTALQRAFWSPPPAPGLLVHSDRGGRYCGKAYRMLLHNHEAVRSQSCRGDCDDNAQAESRWSRLKTEVLESMLHSDNPHRLPFGMETCDIHELWRVRGYVSSYIPSAPDVTVERL</sequence>
<dbReference type="PANTHER" id="PTHR46889">
    <property type="entry name" value="TRANSPOSASE INSF FOR INSERTION SEQUENCE IS3B-RELATED"/>
    <property type="match status" value="1"/>
</dbReference>
<dbReference type="InterPro" id="IPR036397">
    <property type="entry name" value="RNaseH_sf"/>
</dbReference>
<dbReference type="SUPFAM" id="SSF53098">
    <property type="entry name" value="Ribonuclease H-like"/>
    <property type="match status" value="1"/>
</dbReference>